<dbReference type="PANTHER" id="PTHR10655:SF17">
    <property type="entry name" value="LYSOPHOSPHOLIPASE-LIKE PROTEIN 1"/>
    <property type="match status" value="1"/>
</dbReference>
<gene>
    <name evidence="4" type="ORF">MNBD_GAMMA23-1628</name>
</gene>
<reference evidence="4" key="1">
    <citation type="submission" date="2018-06" db="EMBL/GenBank/DDBJ databases">
        <authorList>
            <person name="Zhirakovskaya E."/>
        </authorList>
    </citation>
    <scope>NUCLEOTIDE SEQUENCE</scope>
</reference>
<accession>A0A3B1AFN8</accession>
<dbReference type="InterPro" id="IPR050565">
    <property type="entry name" value="LYPA1-2/EST-like"/>
</dbReference>
<protein>
    <recommendedName>
        <fullName evidence="3">Phospholipase/carboxylesterase/thioesterase domain-containing protein</fullName>
    </recommendedName>
</protein>
<dbReference type="EMBL" id="UOFT01000072">
    <property type="protein sequence ID" value="VAW98782.1"/>
    <property type="molecule type" value="Genomic_DNA"/>
</dbReference>
<sequence length="221" mass="24565">MQILKTLEINVADACYSVIWLHGLGADGHDFEPIVAELDFKNKDKTRFIFPHAPTMPVTVNNGMVMPAWYDIVAPRIDAEQDEKGMRHSAMQIIQLIEAEIERGIASENIVLAGFSQGGAIALHAGLRFNKTLAGIMALSTYLPLDTFVSTEAAAANKDMAIFYAHGTQDPVIPISLAETSKEFLIQLGYKIDWHSYPMEHSVMPQEIDDISHWLNQILTN</sequence>
<dbReference type="SUPFAM" id="SSF53474">
    <property type="entry name" value="alpha/beta-Hydrolases"/>
    <property type="match status" value="1"/>
</dbReference>
<evidence type="ECO:0000256" key="1">
    <source>
        <dbReference type="ARBA" id="ARBA00006499"/>
    </source>
</evidence>
<dbReference type="AlphaFoldDB" id="A0A3B1AFN8"/>
<dbReference type="InterPro" id="IPR029058">
    <property type="entry name" value="AB_hydrolase_fold"/>
</dbReference>
<evidence type="ECO:0000259" key="3">
    <source>
        <dbReference type="Pfam" id="PF02230"/>
    </source>
</evidence>
<name>A0A3B1AFN8_9ZZZZ</name>
<evidence type="ECO:0000313" key="4">
    <source>
        <dbReference type="EMBL" id="VAW98782.1"/>
    </source>
</evidence>
<organism evidence="4">
    <name type="scientific">hydrothermal vent metagenome</name>
    <dbReference type="NCBI Taxonomy" id="652676"/>
    <lineage>
        <taxon>unclassified sequences</taxon>
        <taxon>metagenomes</taxon>
        <taxon>ecological metagenomes</taxon>
    </lineage>
</organism>
<dbReference type="InterPro" id="IPR003140">
    <property type="entry name" value="PLipase/COase/thioEstase"/>
</dbReference>
<feature type="domain" description="Phospholipase/carboxylesterase/thioesterase" evidence="3">
    <location>
        <begin position="17"/>
        <end position="217"/>
    </location>
</feature>
<dbReference type="Pfam" id="PF02230">
    <property type="entry name" value="Abhydrolase_2"/>
    <property type="match status" value="1"/>
</dbReference>
<proteinExistence type="inferred from homology"/>
<comment type="similarity">
    <text evidence="1">Belongs to the AB hydrolase superfamily. AB hydrolase 2 family.</text>
</comment>
<dbReference type="Gene3D" id="3.40.50.1820">
    <property type="entry name" value="alpha/beta hydrolase"/>
    <property type="match status" value="1"/>
</dbReference>
<dbReference type="PANTHER" id="PTHR10655">
    <property type="entry name" value="LYSOPHOSPHOLIPASE-RELATED"/>
    <property type="match status" value="1"/>
</dbReference>
<keyword evidence="2" id="KW-0378">Hydrolase</keyword>
<evidence type="ECO:0000256" key="2">
    <source>
        <dbReference type="ARBA" id="ARBA00022801"/>
    </source>
</evidence>
<dbReference type="GO" id="GO:0016787">
    <property type="term" value="F:hydrolase activity"/>
    <property type="evidence" value="ECO:0007669"/>
    <property type="project" value="UniProtKB-KW"/>
</dbReference>